<dbReference type="AlphaFoldDB" id="A0A840QPN7"/>
<dbReference type="GO" id="GO:0016787">
    <property type="term" value="F:hydrolase activity"/>
    <property type="evidence" value="ECO:0007669"/>
    <property type="project" value="UniProtKB-KW"/>
</dbReference>
<gene>
    <name evidence="1" type="ORF">HNQ41_001504</name>
</gene>
<keyword evidence="2" id="KW-1185">Reference proteome</keyword>
<evidence type="ECO:0000313" key="2">
    <source>
        <dbReference type="Proteomes" id="UP000551878"/>
    </source>
</evidence>
<dbReference type="PANTHER" id="PTHR39328">
    <property type="entry name" value="BLL2871 PROTEIN"/>
    <property type="match status" value="1"/>
</dbReference>
<protein>
    <submittedName>
        <fullName evidence="1">Putative Ntn-hydrolase superfamily protein</fullName>
    </submittedName>
</protein>
<name>A0A840QPN7_9BACI</name>
<sequence>MYNNEKPSVATFSIIGVDPKTGEVGVAVQSKFLSVGSVVPWAKAGVGAVATQAYANTSYGPTVLNRLEKGFSPEEVVRSLVSEDDHHFFRQFAVIDCLGNSAAYTGEGCHGWAGHQTGINCSAQGNFLVSKETVETLVTTFEKTEGTLAERIIEALDRGQEVGGDSRGKQSAALFVVQNGAGYGGYNDRKYDLRVDDHPEPIKELKRLYALHHLTFYRPEPKRFLPLIGRTLHIVHLFLRNEEYLFDYATADEVKRALRTFLLEQDWNNRILEDGRLDPNVLRYMSAQVEAIENEKMKKRTV</sequence>
<dbReference type="SUPFAM" id="SSF56235">
    <property type="entry name" value="N-terminal nucleophile aminohydrolases (Ntn hydrolases)"/>
    <property type="match status" value="1"/>
</dbReference>
<dbReference type="Proteomes" id="UP000551878">
    <property type="component" value="Unassembled WGS sequence"/>
</dbReference>
<dbReference type="InterPro" id="IPR010430">
    <property type="entry name" value="DUF1028"/>
</dbReference>
<keyword evidence="1" id="KW-0378">Hydrolase</keyword>
<proteinExistence type="predicted"/>
<dbReference type="InterPro" id="IPR029055">
    <property type="entry name" value="Ntn_hydrolases_N"/>
</dbReference>
<dbReference type="Gene3D" id="3.60.20.10">
    <property type="entry name" value="Glutamine Phosphoribosylpyrophosphate, subunit 1, domain 1"/>
    <property type="match status" value="1"/>
</dbReference>
<evidence type="ECO:0000313" key="1">
    <source>
        <dbReference type="EMBL" id="MBB5173335.1"/>
    </source>
</evidence>
<dbReference type="RefSeq" id="WP_184663779.1">
    <property type="nucleotide sequence ID" value="NZ_JACHHB010000005.1"/>
</dbReference>
<accession>A0A840QPN7</accession>
<dbReference type="EMBL" id="JACHHB010000005">
    <property type="protein sequence ID" value="MBB5173335.1"/>
    <property type="molecule type" value="Genomic_DNA"/>
</dbReference>
<dbReference type="PANTHER" id="PTHR39328:SF1">
    <property type="entry name" value="BLL2871 PROTEIN"/>
    <property type="match status" value="1"/>
</dbReference>
<comment type="caution">
    <text evidence="1">The sequence shown here is derived from an EMBL/GenBank/DDBJ whole genome shotgun (WGS) entry which is preliminary data.</text>
</comment>
<organism evidence="1 2">
    <name type="scientific">Texcoconibacillus texcoconensis</name>
    <dbReference type="NCBI Taxonomy" id="1095777"/>
    <lineage>
        <taxon>Bacteria</taxon>
        <taxon>Bacillati</taxon>
        <taxon>Bacillota</taxon>
        <taxon>Bacilli</taxon>
        <taxon>Bacillales</taxon>
        <taxon>Bacillaceae</taxon>
        <taxon>Texcoconibacillus</taxon>
    </lineage>
</organism>
<reference evidence="1 2" key="1">
    <citation type="submission" date="2020-08" db="EMBL/GenBank/DDBJ databases">
        <title>Genomic Encyclopedia of Type Strains, Phase IV (KMG-IV): sequencing the most valuable type-strain genomes for metagenomic binning, comparative biology and taxonomic classification.</title>
        <authorList>
            <person name="Goeker M."/>
        </authorList>
    </citation>
    <scope>NUCLEOTIDE SEQUENCE [LARGE SCALE GENOMIC DNA]</scope>
    <source>
        <strain evidence="1 2">DSM 24696</strain>
    </source>
</reference>
<dbReference type="Pfam" id="PF06267">
    <property type="entry name" value="DUF1028"/>
    <property type="match status" value="1"/>
</dbReference>